<evidence type="ECO:0000313" key="3">
    <source>
        <dbReference type="Proteomes" id="UP001465755"/>
    </source>
</evidence>
<dbReference type="Proteomes" id="UP001465755">
    <property type="component" value="Unassembled WGS sequence"/>
</dbReference>
<sequence>MHDPVTAVLYRSLSRHPRVSLALRYNRRGVGHSTGRVALWADSDCLDLKAVCAHVAAVQSSSLQSSSTGDVPEADVHLWVVGYSWGAILAAHAACFEEVHGVICISPPAGFLARNVLHSHKHLMMLSLPNSAHKPKLVVTGTDDGIASVTSVRWLVNAVNKQLDRLQSDPGSDIGQQGSCSASVELVQLEECLGATHFWTERAHVKVLVNHVMQVL</sequence>
<reference evidence="2 3" key="1">
    <citation type="journal article" date="2024" name="Nat. Commun.">
        <title>Phylogenomics reveals the evolutionary origins of lichenization in chlorophyte algae.</title>
        <authorList>
            <person name="Puginier C."/>
            <person name="Libourel C."/>
            <person name="Otte J."/>
            <person name="Skaloud P."/>
            <person name="Haon M."/>
            <person name="Grisel S."/>
            <person name="Petersen M."/>
            <person name="Berrin J.G."/>
            <person name="Delaux P.M."/>
            <person name="Dal Grande F."/>
            <person name="Keller J."/>
        </authorList>
    </citation>
    <scope>NUCLEOTIDE SEQUENCE [LARGE SCALE GENOMIC DNA]</scope>
    <source>
        <strain evidence="2 3">SAG 2036</strain>
    </source>
</reference>
<gene>
    <name evidence="2" type="ORF">WJX73_004900</name>
</gene>
<dbReference type="PANTHER" id="PTHR42103:SF2">
    <property type="entry name" value="AB HYDROLASE-1 DOMAIN-CONTAINING PROTEIN"/>
    <property type="match status" value="1"/>
</dbReference>
<dbReference type="InterPro" id="IPR029058">
    <property type="entry name" value="AB_hydrolase_fold"/>
</dbReference>
<dbReference type="PANTHER" id="PTHR42103">
    <property type="entry name" value="ALPHA/BETA-HYDROLASES SUPERFAMILY PROTEIN"/>
    <property type="match status" value="1"/>
</dbReference>
<accession>A0AAW1NQT3</accession>
<feature type="domain" description="AB hydrolase-1" evidence="1">
    <location>
        <begin position="16"/>
        <end position="116"/>
    </location>
</feature>
<name>A0AAW1NQT3_9CHLO</name>
<protein>
    <recommendedName>
        <fullName evidence="1">AB hydrolase-1 domain-containing protein</fullName>
    </recommendedName>
</protein>
<evidence type="ECO:0000313" key="2">
    <source>
        <dbReference type="EMBL" id="KAK9790737.1"/>
    </source>
</evidence>
<dbReference type="InterPro" id="IPR000073">
    <property type="entry name" value="AB_hydrolase_1"/>
</dbReference>
<dbReference type="Gene3D" id="3.40.50.1820">
    <property type="entry name" value="alpha/beta hydrolase"/>
    <property type="match status" value="1"/>
</dbReference>
<dbReference type="Pfam" id="PF12697">
    <property type="entry name" value="Abhydrolase_6"/>
    <property type="match status" value="1"/>
</dbReference>
<comment type="caution">
    <text evidence="2">The sequence shown here is derived from an EMBL/GenBank/DDBJ whole genome shotgun (WGS) entry which is preliminary data.</text>
</comment>
<proteinExistence type="predicted"/>
<dbReference type="EMBL" id="JALJOQ010000188">
    <property type="protein sequence ID" value="KAK9790737.1"/>
    <property type="molecule type" value="Genomic_DNA"/>
</dbReference>
<organism evidence="2 3">
    <name type="scientific">Symbiochloris irregularis</name>
    <dbReference type="NCBI Taxonomy" id="706552"/>
    <lineage>
        <taxon>Eukaryota</taxon>
        <taxon>Viridiplantae</taxon>
        <taxon>Chlorophyta</taxon>
        <taxon>core chlorophytes</taxon>
        <taxon>Trebouxiophyceae</taxon>
        <taxon>Trebouxiales</taxon>
        <taxon>Trebouxiaceae</taxon>
        <taxon>Symbiochloris</taxon>
    </lineage>
</organism>
<dbReference type="SUPFAM" id="SSF53474">
    <property type="entry name" value="alpha/beta-Hydrolases"/>
    <property type="match status" value="1"/>
</dbReference>
<dbReference type="AlphaFoldDB" id="A0AAW1NQT3"/>
<evidence type="ECO:0000259" key="1">
    <source>
        <dbReference type="Pfam" id="PF12697"/>
    </source>
</evidence>
<keyword evidence="3" id="KW-1185">Reference proteome</keyword>